<sequence length="398" mass="43690">MVRRTRKSGLAAKIGKRAKSSHDAHKDDTTTYSAGGDLPAGIVGGVAQLVDLKFDVFKKGDNKGEYYFYAAGVAKSPKEFGGMHVEGLRTSITEPMCDTPGRARETVEDHYGWVLNELRKLGVDTSELEFEDIEAAVEAVKEERPHFRFRTWQGKPSKQFPNPRVNSDWRGACEFEEEEGEDDVVDETTEEEEEAEEGESLDDLAAAAENEEDEKSAKAAQARLGELAEAVGIDEEAAEAIDTWPGLVEAIRNAPEEEGGEYDVVDETTKEEEEAEEGESLDDLAAAAENEEDEKSAKAAQARLGELAEAVGIDEEAAEAIDTWPGLVEAIRNAPEEEGEEVEPPQKGDVFSFKPPKARKAVNVEITAIFTGKRTCNAKNLDTNKLYRSVSWDDLKDV</sequence>
<accession>A0A0F9NQ04</accession>
<gene>
    <name evidence="3" type="ORF">LCGC14_0940070</name>
</gene>
<evidence type="ECO:0000256" key="2">
    <source>
        <dbReference type="SAM" id="MobiDB-lite"/>
    </source>
</evidence>
<feature type="compositionally biased region" description="Basic and acidic residues" evidence="2">
    <location>
        <begin position="20"/>
        <end position="29"/>
    </location>
</feature>
<dbReference type="AlphaFoldDB" id="A0A0F9NQ04"/>
<feature type="region of interest" description="Disordered" evidence="2">
    <location>
        <begin position="1"/>
        <end position="32"/>
    </location>
</feature>
<feature type="compositionally biased region" description="Acidic residues" evidence="2">
    <location>
        <begin position="256"/>
        <end position="281"/>
    </location>
</feature>
<reference evidence="3" key="1">
    <citation type="journal article" date="2015" name="Nature">
        <title>Complex archaea that bridge the gap between prokaryotes and eukaryotes.</title>
        <authorList>
            <person name="Spang A."/>
            <person name="Saw J.H."/>
            <person name="Jorgensen S.L."/>
            <person name="Zaremba-Niedzwiedzka K."/>
            <person name="Martijn J."/>
            <person name="Lind A.E."/>
            <person name="van Eijk R."/>
            <person name="Schleper C."/>
            <person name="Guy L."/>
            <person name="Ettema T.J."/>
        </authorList>
    </citation>
    <scope>NUCLEOTIDE SEQUENCE</scope>
</reference>
<feature type="region of interest" description="Disordered" evidence="2">
    <location>
        <begin position="175"/>
        <end position="202"/>
    </location>
</feature>
<comment type="caution">
    <text evidence="3">The sequence shown here is derived from an EMBL/GenBank/DDBJ whole genome shotgun (WGS) entry which is preliminary data.</text>
</comment>
<name>A0A0F9NQ04_9ZZZZ</name>
<feature type="region of interest" description="Disordered" evidence="2">
    <location>
        <begin position="335"/>
        <end position="354"/>
    </location>
</feature>
<keyword evidence="1" id="KW-0175">Coiled coil</keyword>
<dbReference type="EMBL" id="LAZR01003283">
    <property type="protein sequence ID" value="KKN19989.1"/>
    <property type="molecule type" value="Genomic_DNA"/>
</dbReference>
<feature type="coiled-coil region" evidence="1">
    <location>
        <begin position="281"/>
        <end position="310"/>
    </location>
</feature>
<proteinExistence type="predicted"/>
<feature type="region of interest" description="Disordered" evidence="2">
    <location>
        <begin position="254"/>
        <end position="281"/>
    </location>
</feature>
<protein>
    <submittedName>
        <fullName evidence="3">Uncharacterized protein</fullName>
    </submittedName>
</protein>
<evidence type="ECO:0000313" key="3">
    <source>
        <dbReference type="EMBL" id="KKN19989.1"/>
    </source>
</evidence>
<evidence type="ECO:0000256" key="1">
    <source>
        <dbReference type="SAM" id="Coils"/>
    </source>
</evidence>
<organism evidence="3">
    <name type="scientific">marine sediment metagenome</name>
    <dbReference type="NCBI Taxonomy" id="412755"/>
    <lineage>
        <taxon>unclassified sequences</taxon>
        <taxon>metagenomes</taxon>
        <taxon>ecological metagenomes</taxon>
    </lineage>
</organism>